<organism evidence="1 2">
    <name type="scientific">Nocardioides conyzicola</name>
    <dbReference type="NCBI Taxonomy" id="1651781"/>
    <lineage>
        <taxon>Bacteria</taxon>
        <taxon>Bacillati</taxon>
        <taxon>Actinomycetota</taxon>
        <taxon>Actinomycetes</taxon>
        <taxon>Propionibacteriales</taxon>
        <taxon>Nocardioidaceae</taxon>
        <taxon>Nocardioides</taxon>
    </lineage>
</organism>
<evidence type="ECO:0000313" key="1">
    <source>
        <dbReference type="EMBL" id="GAA4717564.1"/>
    </source>
</evidence>
<sequence>MTTPEWTESWTLYPGPGRLPDAAAPDVRARTHSISTEVLLPTAGDGGVVIAHGDRTSGYSVRVADGYLVHHYVHGGGLSSTVSTARIPVGRPVRLEVLVRREGPGGTVTLLVEDLEVGTGRIQSLARGRTGYTGVDVGCDRGLPVGGYPGPARFTGRLTRVLIRAADDQLLDPARTWDIADSAG</sequence>
<evidence type="ECO:0000313" key="2">
    <source>
        <dbReference type="Proteomes" id="UP001499974"/>
    </source>
</evidence>
<gene>
    <name evidence="1" type="ORF">GCM10023349_41830</name>
</gene>
<dbReference type="RefSeq" id="WP_345523606.1">
    <property type="nucleotide sequence ID" value="NZ_BAABKM010000004.1"/>
</dbReference>
<protein>
    <submittedName>
        <fullName evidence="1">Uncharacterized protein</fullName>
    </submittedName>
</protein>
<accession>A0ABP8XYW6</accession>
<dbReference type="InterPro" id="IPR013320">
    <property type="entry name" value="ConA-like_dom_sf"/>
</dbReference>
<dbReference type="EMBL" id="BAABKM010000004">
    <property type="protein sequence ID" value="GAA4717564.1"/>
    <property type="molecule type" value="Genomic_DNA"/>
</dbReference>
<comment type="caution">
    <text evidence="1">The sequence shown here is derived from an EMBL/GenBank/DDBJ whole genome shotgun (WGS) entry which is preliminary data.</text>
</comment>
<keyword evidence="2" id="KW-1185">Reference proteome</keyword>
<name>A0ABP8XYW6_9ACTN</name>
<dbReference type="Proteomes" id="UP001499974">
    <property type="component" value="Unassembled WGS sequence"/>
</dbReference>
<proteinExistence type="predicted"/>
<reference evidence="2" key="1">
    <citation type="journal article" date="2019" name="Int. J. Syst. Evol. Microbiol.">
        <title>The Global Catalogue of Microorganisms (GCM) 10K type strain sequencing project: providing services to taxonomists for standard genome sequencing and annotation.</title>
        <authorList>
            <consortium name="The Broad Institute Genomics Platform"/>
            <consortium name="The Broad Institute Genome Sequencing Center for Infectious Disease"/>
            <person name="Wu L."/>
            <person name="Ma J."/>
        </authorList>
    </citation>
    <scope>NUCLEOTIDE SEQUENCE [LARGE SCALE GENOMIC DNA]</scope>
    <source>
        <strain evidence="2">JCM 18531</strain>
    </source>
</reference>
<dbReference type="SUPFAM" id="SSF49899">
    <property type="entry name" value="Concanavalin A-like lectins/glucanases"/>
    <property type="match status" value="1"/>
</dbReference>